<dbReference type="AlphaFoldDB" id="A0A0N0C2M5"/>
<dbReference type="GO" id="GO:0007165">
    <property type="term" value="P:signal transduction"/>
    <property type="evidence" value="ECO:0007669"/>
    <property type="project" value="UniProtKB-KW"/>
</dbReference>
<proteinExistence type="inferred from homology"/>
<accession>A0A0N0C2M5</accession>
<dbReference type="RefSeq" id="WP_053784117.1">
    <property type="nucleotide sequence ID" value="NZ_LITU01000082.1"/>
</dbReference>
<dbReference type="SMART" id="SM00283">
    <property type="entry name" value="MA"/>
    <property type="match status" value="1"/>
</dbReference>
<evidence type="ECO:0000256" key="6">
    <source>
        <dbReference type="PROSITE-ProRule" id="PRU00284"/>
    </source>
</evidence>
<gene>
    <name evidence="9" type="ORF">AMS66_29240</name>
</gene>
<dbReference type="Gene3D" id="6.10.340.10">
    <property type="match status" value="1"/>
</dbReference>
<dbReference type="InterPro" id="IPR004089">
    <property type="entry name" value="MCPsignal_dom"/>
</dbReference>
<dbReference type="SUPFAM" id="SSF103190">
    <property type="entry name" value="Sensory domain-like"/>
    <property type="match status" value="1"/>
</dbReference>
<evidence type="ECO:0000256" key="2">
    <source>
        <dbReference type="ARBA" id="ARBA00022475"/>
    </source>
</evidence>
<protein>
    <recommendedName>
        <fullName evidence="8">Methyl-accepting transducer domain-containing protein</fullName>
    </recommendedName>
</protein>
<dbReference type="PROSITE" id="PS50111">
    <property type="entry name" value="CHEMOTAXIS_TRANSDUC_2"/>
    <property type="match status" value="1"/>
</dbReference>
<name>A0A0N0C2M5_9BACL</name>
<dbReference type="Proteomes" id="UP000037688">
    <property type="component" value="Unassembled WGS sequence"/>
</dbReference>
<comment type="subcellular location">
    <subcellularLocation>
        <location evidence="1">Cell membrane</location>
    </subcellularLocation>
</comment>
<dbReference type="GO" id="GO:0005886">
    <property type="term" value="C:plasma membrane"/>
    <property type="evidence" value="ECO:0007669"/>
    <property type="project" value="UniProtKB-SubCell"/>
</dbReference>
<comment type="similarity">
    <text evidence="5">Belongs to the methyl-accepting chemotaxis (MCP) protein family.</text>
</comment>
<dbReference type="CDD" id="cd11386">
    <property type="entry name" value="MCP_signal"/>
    <property type="match status" value="1"/>
</dbReference>
<dbReference type="Pfam" id="PF00672">
    <property type="entry name" value="HAMP"/>
    <property type="match status" value="1"/>
</dbReference>
<dbReference type="InterPro" id="IPR004090">
    <property type="entry name" value="Chemotax_Me-accpt_rcpt"/>
</dbReference>
<reference evidence="9 10" key="1">
    <citation type="submission" date="2015-08" db="EMBL/GenBank/DDBJ databases">
        <title>Draft genome sequence of cellulolytic and xylanolytic Paenibacillus sp. A59, isolated from a decaying forest soil from Patagonia, Argentina.</title>
        <authorList>
            <person name="Ghio S."/>
            <person name="Caceres A.M."/>
            <person name="Talia P."/>
            <person name="Grasso D."/>
            <person name="Campos E."/>
        </authorList>
    </citation>
    <scope>NUCLEOTIDE SEQUENCE [LARGE SCALE GENOMIC DNA]</scope>
    <source>
        <strain evidence="9 10">A59</strain>
    </source>
</reference>
<evidence type="ECO:0000313" key="9">
    <source>
        <dbReference type="EMBL" id="KOY13101.1"/>
    </source>
</evidence>
<dbReference type="PANTHER" id="PTHR32089:SF112">
    <property type="entry name" value="LYSOZYME-LIKE PROTEIN-RELATED"/>
    <property type="match status" value="1"/>
</dbReference>
<dbReference type="Gene3D" id="1.10.287.950">
    <property type="entry name" value="Methyl-accepting chemotaxis protein"/>
    <property type="match status" value="1"/>
</dbReference>
<dbReference type="SUPFAM" id="SSF58104">
    <property type="entry name" value="Methyl-accepting chemotaxis protein (MCP) signaling domain"/>
    <property type="match status" value="1"/>
</dbReference>
<dbReference type="PANTHER" id="PTHR32089">
    <property type="entry name" value="METHYL-ACCEPTING CHEMOTAXIS PROTEIN MCPB"/>
    <property type="match status" value="1"/>
</dbReference>
<evidence type="ECO:0000256" key="5">
    <source>
        <dbReference type="ARBA" id="ARBA00029447"/>
    </source>
</evidence>
<dbReference type="PATRIC" id="fig|1705561.3.peg.6181"/>
<dbReference type="EMBL" id="LITU01000082">
    <property type="protein sequence ID" value="KOY13101.1"/>
    <property type="molecule type" value="Genomic_DNA"/>
</dbReference>
<evidence type="ECO:0000256" key="1">
    <source>
        <dbReference type="ARBA" id="ARBA00004236"/>
    </source>
</evidence>
<dbReference type="PRINTS" id="PR00260">
    <property type="entry name" value="CHEMTRNSDUCR"/>
</dbReference>
<dbReference type="InterPro" id="IPR003660">
    <property type="entry name" value="HAMP_dom"/>
</dbReference>
<feature type="transmembrane region" description="Helical" evidence="7">
    <location>
        <begin position="9"/>
        <end position="31"/>
    </location>
</feature>
<keyword evidence="10" id="KW-1185">Reference proteome</keyword>
<evidence type="ECO:0000256" key="7">
    <source>
        <dbReference type="SAM" id="Phobius"/>
    </source>
</evidence>
<keyword evidence="2" id="KW-1003">Cell membrane</keyword>
<evidence type="ECO:0000256" key="3">
    <source>
        <dbReference type="ARBA" id="ARBA00023136"/>
    </source>
</evidence>
<keyword evidence="7" id="KW-1133">Transmembrane helix</keyword>
<evidence type="ECO:0000313" key="10">
    <source>
        <dbReference type="Proteomes" id="UP000037688"/>
    </source>
</evidence>
<sequence>MVGFFKKRLVVRIVAIVTLVIVIISAGSMLLQLANMKLAAQEAISSYNIQIAESYVKQLDAGPYVEFAKDPKENDVFLKIRDELDDFRVSIGAMYVYFVKIDDTGTPLIMVDGMKDADKASPINEVTDIPGDAVQKLLQGKTASSPIIHNEEYGEYISSYAPILDSNGALTGVIGIDTAVSVIGSIESDIMKSSIPLYALLLFITLAGIAVVLWFIVRGLRPLKPLKASVEQMAQGELAEANRILTAYRLKSEDEIGSTFKAMIHMSGDLNKMIGDMVAGVSVTTDILAKSTEEFSRDAEDMLVMNKSVDQSVQQIRQGAHIQKQGAGDSANAMEEIAKGITDISESSTAVSDAATSALATAQSGKQSMTQMKKQMESISTVSAEVVAMIQVLNNFSQQIGGALHTVRDFASQTKLLALNASIEAAHAGEHGKGFAVVADEVRKLAEASSTSVQTISDLLLGIQQESQHIGSQMDVTSHEIGQGVTSTAEAEIAFTHMVDAFRVVTHRIQEVSTAAEEISAGSEEAAASVNTISQISSGVSDHSDDIYRLTGEQSSMFQKVAQTSTLLRQQTIELSEAVRKVKV</sequence>
<organism evidence="9 10">
    <name type="scientific">Paenibacillus xylanivorans</name>
    <dbReference type="NCBI Taxonomy" id="1705561"/>
    <lineage>
        <taxon>Bacteria</taxon>
        <taxon>Bacillati</taxon>
        <taxon>Bacillota</taxon>
        <taxon>Bacilli</taxon>
        <taxon>Bacillales</taxon>
        <taxon>Paenibacillaceae</taxon>
        <taxon>Paenibacillus</taxon>
    </lineage>
</organism>
<keyword evidence="4 6" id="KW-0807">Transducer</keyword>
<keyword evidence="3 7" id="KW-0472">Membrane</keyword>
<evidence type="ECO:0000256" key="4">
    <source>
        <dbReference type="ARBA" id="ARBA00023224"/>
    </source>
</evidence>
<comment type="caution">
    <text evidence="9">The sequence shown here is derived from an EMBL/GenBank/DDBJ whole genome shotgun (WGS) entry which is preliminary data.</text>
</comment>
<feature type="transmembrane region" description="Helical" evidence="7">
    <location>
        <begin position="195"/>
        <end position="217"/>
    </location>
</feature>
<evidence type="ECO:0000259" key="8">
    <source>
        <dbReference type="PROSITE" id="PS50111"/>
    </source>
</evidence>
<dbReference type="GO" id="GO:0006935">
    <property type="term" value="P:chemotaxis"/>
    <property type="evidence" value="ECO:0007669"/>
    <property type="project" value="InterPro"/>
</dbReference>
<feature type="domain" description="Methyl-accepting transducer" evidence="8">
    <location>
        <begin position="298"/>
        <end position="534"/>
    </location>
</feature>
<dbReference type="GO" id="GO:0004888">
    <property type="term" value="F:transmembrane signaling receptor activity"/>
    <property type="evidence" value="ECO:0007669"/>
    <property type="project" value="InterPro"/>
</dbReference>
<keyword evidence="7" id="KW-0812">Transmembrane</keyword>
<dbReference type="Pfam" id="PF00015">
    <property type="entry name" value="MCPsignal"/>
    <property type="match status" value="1"/>
</dbReference>
<dbReference type="OrthoDB" id="369835at2"/>
<dbReference type="InterPro" id="IPR029151">
    <property type="entry name" value="Sensor-like_sf"/>
</dbReference>